<dbReference type="Proteomes" id="UP000027093">
    <property type="component" value="Chromosome"/>
</dbReference>
<accession>A0A060HG25</accession>
<dbReference type="OrthoDB" id="8506at2157"/>
<dbReference type="EMBL" id="CP007536">
    <property type="protein sequence ID" value="AIC15569.1"/>
    <property type="molecule type" value="Genomic_DNA"/>
</dbReference>
<sequence>MTNMATQLNPPASISLGDFGIMESVSKCLTPKLDELRGKKILFSSDDKTLVPAEGWGARPSSYCATTITTFRPIRESTMVAAIDSSSIKLAETEEGALYAIKCGVAMAYGGAALMHFKLGPMLFYLSESTVFDSELDDRLARLVLADSDVARRLVRVRAERAIQHELSSHLRNSIILVDGSLRTSVFEDRNRSMAKIAENCVLHKNLIVGISKNTKLKILERAGAPLAKVPGPAYIEVDVIIKSLVRGSIGSNLMAKLDKSTPVLRVDVVGDRDQALGRLLGNDPVACGYPETLRLAHHISTFTNTEVTCLRSHVLNSYDVTELAADDIRHTLLGSIMV</sequence>
<dbReference type="KEGG" id="nvn:NVIE_013320"/>
<organism evidence="2 3">
    <name type="scientific">Nitrososphaera viennensis EN76</name>
    <dbReference type="NCBI Taxonomy" id="926571"/>
    <lineage>
        <taxon>Archaea</taxon>
        <taxon>Nitrososphaerota</taxon>
        <taxon>Nitrososphaeria</taxon>
        <taxon>Nitrososphaerales</taxon>
        <taxon>Nitrososphaeraceae</taxon>
        <taxon>Nitrososphaera</taxon>
    </lineage>
</organism>
<dbReference type="AlphaFoldDB" id="A0A060HG25"/>
<keyword evidence="3" id="KW-1185">Reference proteome</keyword>
<protein>
    <submittedName>
        <fullName evidence="2">Putative NurA domain-containing protein</fullName>
    </submittedName>
</protein>
<evidence type="ECO:0000259" key="1">
    <source>
        <dbReference type="SMART" id="SM00933"/>
    </source>
</evidence>
<evidence type="ECO:0000313" key="2">
    <source>
        <dbReference type="EMBL" id="AIC15569.1"/>
    </source>
</evidence>
<gene>
    <name evidence="2" type="ORF">NVIE_013320</name>
</gene>
<reference evidence="2 3" key="1">
    <citation type="journal article" date="2014" name="Int. J. Syst. Evol. Microbiol.">
        <title>Nitrososphaera viennensis gen. nov., sp. nov., an aerobic and mesophilic, ammonia-oxidizing archaeon from soil and a member of the archaeal phylum Thaumarchaeota.</title>
        <authorList>
            <person name="Stieglmeier M."/>
            <person name="Klingl A."/>
            <person name="Alves R.J."/>
            <person name="Rittmann S.K."/>
            <person name="Melcher M."/>
            <person name="Leisch N."/>
            <person name="Schleper C."/>
        </authorList>
    </citation>
    <scope>NUCLEOTIDE SEQUENCE [LARGE SCALE GENOMIC DNA]</scope>
    <source>
        <strain evidence="2">EN76</strain>
    </source>
</reference>
<dbReference type="HOGENOM" id="CLU_825391_0_0_2"/>
<name>A0A060HG25_9ARCH</name>
<dbReference type="SMART" id="SM00933">
    <property type="entry name" value="NurA"/>
    <property type="match status" value="1"/>
</dbReference>
<feature type="domain" description="NurA" evidence="1">
    <location>
        <begin position="78"/>
        <end position="303"/>
    </location>
</feature>
<evidence type="ECO:0000313" key="3">
    <source>
        <dbReference type="Proteomes" id="UP000027093"/>
    </source>
</evidence>
<dbReference type="InterPro" id="IPR018977">
    <property type="entry name" value="NurA_domain"/>
</dbReference>
<proteinExistence type="predicted"/>
<dbReference type="Pfam" id="PF09376">
    <property type="entry name" value="NurA"/>
    <property type="match status" value="1"/>
</dbReference>
<dbReference type="STRING" id="926571.NVIE_013320"/>